<comment type="caution">
    <text evidence="2">The sequence shown here is derived from an EMBL/GenBank/DDBJ whole genome shotgun (WGS) entry which is preliminary data.</text>
</comment>
<proteinExistence type="predicted"/>
<protein>
    <submittedName>
        <fullName evidence="2">Uncharacterized protein</fullName>
    </submittedName>
</protein>
<feature type="region of interest" description="Disordered" evidence="1">
    <location>
        <begin position="1"/>
        <end position="31"/>
    </location>
</feature>
<dbReference type="Proteomes" id="UP001482620">
    <property type="component" value="Unassembled WGS sequence"/>
</dbReference>
<evidence type="ECO:0000256" key="1">
    <source>
        <dbReference type="SAM" id="MobiDB-lite"/>
    </source>
</evidence>
<evidence type="ECO:0000313" key="3">
    <source>
        <dbReference type="Proteomes" id="UP001482620"/>
    </source>
</evidence>
<feature type="compositionally biased region" description="Gly residues" evidence="1">
    <location>
        <begin position="14"/>
        <end position="24"/>
    </location>
</feature>
<reference evidence="2 3" key="1">
    <citation type="submission" date="2021-06" db="EMBL/GenBank/DDBJ databases">
        <authorList>
            <person name="Palmer J.M."/>
        </authorList>
    </citation>
    <scope>NUCLEOTIDE SEQUENCE [LARGE SCALE GENOMIC DNA]</scope>
    <source>
        <strain evidence="3">if_2019</strain>
        <tissue evidence="2">Muscle</tissue>
    </source>
</reference>
<organism evidence="2 3">
    <name type="scientific">Ilyodon furcidens</name>
    <name type="common">goldbreast splitfin</name>
    <dbReference type="NCBI Taxonomy" id="33524"/>
    <lineage>
        <taxon>Eukaryota</taxon>
        <taxon>Metazoa</taxon>
        <taxon>Chordata</taxon>
        <taxon>Craniata</taxon>
        <taxon>Vertebrata</taxon>
        <taxon>Euteleostomi</taxon>
        <taxon>Actinopterygii</taxon>
        <taxon>Neopterygii</taxon>
        <taxon>Teleostei</taxon>
        <taxon>Neoteleostei</taxon>
        <taxon>Acanthomorphata</taxon>
        <taxon>Ovalentaria</taxon>
        <taxon>Atherinomorphae</taxon>
        <taxon>Cyprinodontiformes</taxon>
        <taxon>Goodeidae</taxon>
        <taxon>Ilyodon</taxon>
    </lineage>
</organism>
<sequence length="71" mass="7194">MPWSVLLPGSVEGKPGGSRGGVKGWKGEDGRVRADRPGVCAAPQPSLSVKCAEASPLCSVYASQLPSATAK</sequence>
<accession>A0ABV0SKV9</accession>
<evidence type="ECO:0000313" key="2">
    <source>
        <dbReference type="EMBL" id="MEQ2221071.1"/>
    </source>
</evidence>
<gene>
    <name evidence="2" type="ORF">ILYODFUR_011934</name>
</gene>
<name>A0ABV0SKV9_9TELE</name>
<dbReference type="EMBL" id="JAHRIQ010000917">
    <property type="protein sequence ID" value="MEQ2221071.1"/>
    <property type="molecule type" value="Genomic_DNA"/>
</dbReference>
<keyword evidence="3" id="KW-1185">Reference proteome</keyword>